<dbReference type="Gramene" id="RZC62978">
    <property type="protein sequence ID" value="RZC62978"/>
    <property type="gene ID" value="C5167_024744"/>
</dbReference>
<dbReference type="Pfam" id="PF17177">
    <property type="entry name" value="PPR_long"/>
    <property type="match status" value="1"/>
</dbReference>
<organism evidence="4 5">
    <name type="scientific">Papaver somniferum</name>
    <name type="common">Opium poppy</name>
    <dbReference type="NCBI Taxonomy" id="3469"/>
    <lineage>
        <taxon>Eukaryota</taxon>
        <taxon>Viridiplantae</taxon>
        <taxon>Streptophyta</taxon>
        <taxon>Embryophyta</taxon>
        <taxon>Tracheophyta</taxon>
        <taxon>Spermatophyta</taxon>
        <taxon>Magnoliopsida</taxon>
        <taxon>Ranunculales</taxon>
        <taxon>Papaveraceae</taxon>
        <taxon>Papaveroideae</taxon>
        <taxon>Papaver</taxon>
    </lineage>
</organism>
<dbReference type="Proteomes" id="UP000316621">
    <property type="component" value="Chromosome 5"/>
</dbReference>
<feature type="repeat" description="PPR" evidence="2">
    <location>
        <begin position="307"/>
        <end position="341"/>
    </location>
</feature>
<evidence type="ECO:0000259" key="3">
    <source>
        <dbReference type="Pfam" id="PF17177"/>
    </source>
</evidence>
<proteinExistence type="predicted"/>
<feature type="repeat" description="PPR" evidence="2">
    <location>
        <begin position="237"/>
        <end position="271"/>
    </location>
</feature>
<dbReference type="AlphaFoldDB" id="A0A4Y7JT56"/>
<protein>
    <recommendedName>
        <fullName evidence="3">PROP1-like PPR domain-containing protein</fullName>
    </recommendedName>
</protein>
<dbReference type="PANTHER" id="PTHR47934">
    <property type="entry name" value="PENTATRICOPEPTIDE REPEAT-CONTAINING PROTEIN PET309, MITOCHONDRIAL"/>
    <property type="match status" value="1"/>
</dbReference>
<dbReference type="InterPro" id="IPR002885">
    <property type="entry name" value="PPR_rpt"/>
</dbReference>
<dbReference type="Pfam" id="PF13041">
    <property type="entry name" value="PPR_2"/>
    <property type="match status" value="3"/>
</dbReference>
<evidence type="ECO:0000313" key="5">
    <source>
        <dbReference type="Proteomes" id="UP000316621"/>
    </source>
</evidence>
<accession>A0A4Y7JT56</accession>
<dbReference type="SUPFAM" id="SSF81901">
    <property type="entry name" value="HCP-like"/>
    <property type="match status" value="1"/>
</dbReference>
<dbReference type="GO" id="GO:0007005">
    <property type="term" value="P:mitochondrion organization"/>
    <property type="evidence" value="ECO:0007669"/>
    <property type="project" value="TreeGrafter"/>
</dbReference>
<evidence type="ECO:0000313" key="4">
    <source>
        <dbReference type="EMBL" id="RZC62978.1"/>
    </source>
</evidence>
<dbReference type="OMA" id="IMIRCHC"/>
<dbReference type="InterPro" id="IPR011990">
    <property type="entry name" value="TPR-like_helical_dom_sf"/>
</dbReference>
<dbReference type="EMBL" id="CM010719">
    <property type="protein sequence ID" value="RZC62978.1"/>
    <property type="molecule type" value="Genomic_DNA"/>
</dbReference>
<feature type="repeat" description="PPR" evidence="2">
    <location>
        <begin position="202"/>
        <end position="236"/>
    </location>
</feature>
<dbReference type="GO" id="GO:0005739">
    <property type="term" value="C:mitochondrion"/>
    <property type="evidence" value="ECO:0007669"/>
    <property type="project" value="TreeGrafter"/>
</dbReference>
<dbReference type="InterPro" id="IPR051114">
    <property type="entry name" value="Mito_RNA_Proc_CCM1"/>
</dbReference>
<dbReference type="InterPro" id="IPR033443">
    <property type="entry name" value="PROP1-like_PPR_dom"/>
</dbReference>
<dbReference type="PANTHER" id="PTHR47934:SF6">
    <property type="entry name" value="MITOCHONDRIAL GROUP I INTRON SPLICING FACTOR CCM1-RELATED"/>
    <property type="match status" value="1"/>
</dbReference>
<dbReference type="GO" id="GO:0006396">
    <property type="term" value="P:RNA processing"/>
    <property type="evidence" value="ECO:0007669"/>
    <property type="project" value="TreeGrafter"/>
</dbReference>
<feature type="repeat" description="PPR" evidence="2">
    <location>
        <begin position="167"/>
        <end position="201"/>
    </location>
</feature>
<evidence type="ECO:0000256" key="2">
    <source>
        <dbReference type="PROSITE-ProRule" id="PRU00708"/>
    </source>
</evidence>
<dbReference type="Gene3D" id="1.25.40.10">
    <property type="entry name" value="Tetratricopeptide repeat domain"/>
    <property type="match status" value="5"/>
</dbReference>
<feature type="domain" description="PROP1-like PPR" evidence="3">
    <location>
        <begin position="355"/>
        <end position="494"/>
    </location>
</feature>
<evidence type="ECO:0000256" key="1">
    <source>
        <dbReference type="ARBA" id="ARBA00022737"/>
    </source>
</evidence>
<feature type="repeat" description="PPR" evidence="2">
    <location>
        <begin position="487"/>
        <end position="521"/>
    </location>
</feature>
<dbReference type="OrthoDB" id="185373at2759"/>
<feature type="repeat" description="PPR" evidence="2">
    <location>
        <begin position="342"/>
        <end position="376"/>
    </location>
</feature>
<dbReference type="GO" id="GO:0003729">
    <property type="term" value="F:mRNA binding"/>
    <property type="evidence" value="ECO:0007669"/>
    <property type="project" value="TreeGrafter"/>
</dbReference>
<sequence>MTSCSSSSSLLSPSYSLIPQIHTRSSLFLGYYPFNKTQQGKLILLATLSFCTRNVEITSNLVHNHNEIIPKKPFRESQVLGHEDNGGLSTTLHKIETIIEEDKRDSEQLRVIDSVAVEQIKRIENYGRGFTNLQDFNNLLMGLVKEDETGCAVKMFDEMSGYSLVPDSKTYSIMIRCFCKKNEAEKARGVLDEMVKNGFHPNVVTMTILINSFCRRGKLKKAVEVFDIMGKIGCEPTVQTYNCLINGLCYVGRVEEAYELLMKIKKSPKKPDIYTYTAVMDGYCKVGRSDEAMELLEEALAEGLKPNVVTFNTLFNGYCKEGRAIEGINLLDKMKKTNCVPDYISYSTLLHGLLKWNEVEAALRVYKEMLEIGLEVSERMINTFLRVICRRSWTDQKLLIDVEQVFERIKDSGLIPYPNTYCMVIQTLSIGGEAEKALANLHKMMKLGYRLRLITFNAVIRALCKKGMIDEGFLVLVLMVSGNIRANKLSYNLLIDEFNRRERWLDACKVYGVALKRGVVPNREPERLLEE</sequence>
<keyword evidence="1" id="KW-0677">Repeat</keyword>
<dbReference type="PROSITE" id="PS51375">
    <property type="entry name" value="PPR"/>
    <property type="match status" value="8"/>
</dbReference>
<feature type="repeat" description="PPR" evidence="2">
    <location>
        <begin position="452"/>
        <end position="486"/>
    </location>
</feature>
<keyword evidence="5" id="KW-1185">Reference proteome</keyword>
<dbReference type="STRING" id="3469.A0A4Y7JT56"/>
<dbReference type="NCBIfam" id="TIGR00756">
    <property type="entry name" value="PPR"/>
    <property type="match status" value="8"/>
</dbReference>
<feature type="repeat" description="PPR" evidence="2">
    <location>
        <begin position="272"/>
        <end position="306"/>
    </location>
</feature>
<name>A0A4Y7JT56_PAPSO</name>
<reference evidence="4 5" key="1">
    <citation type="journal article" date="2018" name="Science">
        <title>The opium poppy genome and morphinan production.</title>
        <authorList>
            <person name="Guo L."/>
            <person name="Winzer T."/>
            <person name="Yang X."/>
            <person name="Li Y."/>
            <person name="Ning Z."/>
            <person name="He Z."/>
            <person name="Teodor R."/>
            <person name="Lu Y."/>
            <person name="Bowser T.A."/>
            <person name="Graham I.A."/>
            <person name="Ye K."/>
        </authorList>
    </citation>
    <scope>NUCLEOTIDE SEQUENCE [LARGE SCALE GENOMIC DNA]</scope>
    <source>
        <strain evidence="5">cv. HN1</strain>
        <tissue evidence="4">Leaves</tissue>
    </source>
</reference>
<gene>
    <name evidence="4" type="ORF">C5167_024744</name>
</gene>